<accession>A0A833UAQ8</accession>
<name>A0A833UAQ8_ACIBZ</name>
<evidence type="ECO:0000313" key="1">
    <source>
        <dbReference type="EMBL" id="KAF1020626.1"/>
    </source>
</evidence>
<dbReference type="Proteomes" id="UP000490535">
    <property type="component" value="Unassembled WGS sequence"/>
</dbReference>
<organism evidence="1 2">
    <name type="scientific">Acinetobacter bereziniae</name>
    <name type="common">Acinetobacter genomosp. 10</name>
    <dbReference type="NCBI Taxonomy" id="106648"/>
    <lineage>
        <taxon>Bacteria</taxon>
        <taxon>Pseudomonadati</taxon>
        <taxon>Pseudomonadota</taxon>
        <taxon>Gammaproteobacteria</taxon>
        <taxon>Moraxellales</taxon>
        <taxon>Moraxellaceae</taxon>
        <taxon>Acinetobacter</taxon>
    </lineage>
</organism>
<dbReference type="EMBL" id="WNDP01000119">
    <property type="protein sequence ID" value="KAF1020626.1"/>
    <property type="molecule type" value="Genomic_DNA"/>
</dbReference>
<comment type="caution">
    <text evidence="1">The sequence shown here is derived from an EMBL/GenBank/DDBJ whole genome shotgun (WGS) entry which is preliminary data.</text>
</comment>
<reference evidence="2" key="1">
    <citation type="journal article" date="2020" name="MBio">
        <title>Horizontal gene transfer to a defensive symbiont with a reduced genome amongst a multipartite beetle microbiome.</title>
        <authorList>
            <person name="Waterworth S.C."/>
            <person name="Florez L.V."/>
            <person name="Rees E.R."/>
            <person name="Hertweck C."/>
            <person name="Kaltenpoth M."/>
            <person name="Kwan J.C."/>
        </authorList>
    </citation>
    <scope>NUCLEOTIDE SEQUENCE [LARGE SCALE GENOMIC DNA]</scope>
</reference>
<evidence type="ECO:0000313" key="2">
    <source>
        <dbReference type="Proteomes" id="UP000490535"/>
    </source>
</evidence>
<proteinExistence type="predicted"/>
<dbReference type="AlphaFoldDB" id="A0A833UAQ8"/>
<gene>
    <name evidence="1" type="ORF">GAK29_03593</name>
</gene>
<sequence>MSNSKKIHNSKICDITDFFVAHPEAKYLDAQDVITDLLDSAKHISFATWNCFDSDKKLTVSDEVVASLVYEVRSKLEMIEKILPMAFQSEGV</sequence>
<protein>
    <submittedName>
        <fullName evidence="1">Uncharacterized protein</fullName>
    </submittedName>
</protein>